<keyword evidence="7" id="KW-1185">Reference proteome</keyword>
<dbReference type="InterPro" id="IPR036116">
    <property type="entry name" value="FN3_sf"/>
</dbReference>
<dbReference type="InterPro" id="IPR000254">
    <property type="entry name" value="CBD"/>
</dbReference>
<dbReference type="PANTHER" id="PTHR42970:SF1">
    <property type="entry name" value="PECTATE LYASE C-RELATED"/>
    <property type="match status" value="1"/>
</dbReference>
<dbReference type="PROSITE" id="PS51164">
    <property type="entry name" value="CBM1_2"/>
    <property type="match status" value="1"/>
</dbReference>
<keyword evidence="2 4" id="KW-0732">Signal</keyword>
<dbReference type="InterPro" id="IPR052063">
    <property type="entry name" value="Polysaccharide_Lyase_1"/>
</dbReference>
<evidence type="ECO:0000256" key="1">
    <source>
        <dbReference type="ARBA" id="ARBA00022723"/>
    </source>
</evidence>
<dbReference type="InterPro" id="IPR013783">
    <property type="entry name" value="Ig-like_fold"/>
</dbReference>
<evidence type="ECO:0000256" key="2">
    <source>
        <dbReference type="ARBA" id="ARBA00022729"/>
    </source>
</evidence>
<protein>
    <recommendedName>
        <fullName evidence="5">CBM1 domain-containing protein</fullName>
    </recommendedName>
</protein>
<dbReference type="GO" id="GO:0046872">
    <property type="term" value="F:metal ion binding"/>
    <property type="evidence" value="ECO:0007669"/>
    <property type="project" value="UniProtKB-KW"/>
</dbReference>
<reference evidence="6 7" key="1">
    <citation type="submission" date="2019-10" db="EMBL/GenBank/DDBJ databases">
        <authorList>
            <person name="Palmer J.M."/>
        </authorList>
    </citation>
    <scope>NUCLEOTIDE SEQUENCE [LARGE SCALE GENOMIC DNA]</scope>
    <source>
        <strain evidence="6 7">TWF694</strain>
    </source>
</reference>
<organism evidence="6 7">
    <name type="scientific">Orbilia ellipsospora</name>
    <dbReference type="NCBI Taxonomy" id="2528407"/>
    <lineage>
        <taxon>Eukaryota</taxon>
        <taxon>Fungi</taxon>
        <taxon>Dikarya</taxon>
        <taxon>Ascomycota</taxon>
        <taxon>Pezizomycotina</taxon>
        <taxon>Orbiliomycetes</taxon>
        <taxon>Orbiliales</taxon>
        <taxon>Orbiliaceae</taxon>
        <taxon>Orbilia</taxon>
    </lineage>
</organism>
<feature type="signal peptide" evidence="4">
    <location>
        <begin position="1"/>
        <end position="18"/>
    </location>
</feature>
<dbReference type="PROSITE" id="PS00562">
    <property type="entry name" value="CBM1_1"/>
    <property type="match status" value="1"/>
</dbReference>
<proteinExistence type="predicted"/>
<dbReference type="Gene3D" id="2.160.20.10">
    <property type="entry name" value="Single-stranded right-handed beta-helix, Pectin lyase-like"/>
    <property type="match status" value="1"/>
</dbReference>
<dbReference type="EMBL" id="JAVHJO010000013">
    <property type="protein sequence ID" value="KAK6530458.1"/>
    <property type="molecule type" value="Genomic_DNA"/>
</dbReference>
<evidence type="ECO:0000313" key="6">
    <source>
        <dbReference type="EMBL" id="KAK6530458.1"/>
    </source>
</evidence>
<dbReference type="GO" id="GO:0005576">
    <property type="term" value="C:extracellular region"/>
    <property type="evidence" value="ECO:0007669"/>
    <property type="project" value="InterPro"/>
</dbReference>
<dbReference type="Gene3D" id="2.60.40.10">
    <property type="entry name" value="Immunoglobulins"/>
    <property type="match status" value="1"/>
</dbReference>
<evidence type="ECO:0000256" key="4">
    <source>
        <dbReference type="SAM" id="SignalP"/>
    </source>
</evidence>
<evidence type="ECO:0000259" key="5">
    <source>
        <dbReference type="PROSITE" id="PS51164"/>
    </source>
</evidence>
<dbReference type="AlphaFoldDB" id="A0AAV9X0C0"/>
<dbReference type="SUPFAM" id="SSF51126">
    <property type="entry name" value="Pectin lyase-like"/>
    <property type="match status" value="1"/>
</dbReference>
<dbReference type="SMART" id="SM00236">
    <property type="entry name" value="fCBD"/>
    <property type="match status" value="1"/>
</dbReference>
<evidence type="ECO:0000313" key="7">
    <source>
        <dbReference type="Proteomes" id="UP001365542"/>
    </source>
</evidence>
<feature type="domain" description="CBM1" evidence="5">
    <location>
        <begin position="872"/>
        <end position="908"/>
    </location>
</feature>
<comment type="caution">
    <text evidence="6">The sequence shown here is derived from an EMBL/GenBank/DDBJ whole genome shotgun (WGS) entry which is preliminary data.</text>
</comment>
<dbReference type="GO" id="GO:0005975">
    <property type="term" value="P:carbohydrate metabolic process"/>
    <property type="evidence" value="ECO:0007669"/>
    <property type="project" value="InterPro"/>
</dbReference>
<dbReference type="SUPFAM" id="SSF49265">
    <property type="entry name" value="Fibronectin type III"/>
    <property type="match status" value="1"/>
</dbReference>
<accession>A0AAV9X0C0</accession>
<dbReference type="InterPro" id="IPR012334">
    <property type="entry name" value="Pectin_lyas_fold"/>
</dbReference>
<feature type="chain" id="PRO_5044024289" description="CBM1 domain-containing protein" evidence="4">
    <location>
        <begin position="19"/>
        <end position="908"/>
    </location>
</feature>
<gene>
    <name evidence="6" type="ORF">TWF694_003809</name>
</gene>
<dbReference type="InterPro" id="IPR035971">
    <property type="entry name" value="CBD_sf"/>
</dbReference>
<keyword evidence="3" id="KW-0325">Glycoprotein</keyword>
<keyword evidence="1" id="KW-0479">Metal-binding</keyword>
<dbReference type="Proteomes" id="UP001365542">
    <property type="component" value="Unassembled WGS sequence"/>
</dbReference>
<name>A0AAV9X0C0_9PEZI</name>
<sequence length="908" mass="95964">MLQLLWIVTFLLALVAEASVKVRVQDQSIALANEPSEPNYELWTVNGGTSSSFTSSSGVVFKLSVPSSTLRGSRYKLITAKMQAWLGERVVGEGMSTDGTAAVPITLTLTGLPSGTHTLLTYHNAWDALSAAANIKVTVNGATAISSMAQTVRKDNIWDAASSYVTFTATAGQAVTIVYTPLSTSGVTDLRAFVNAWEIDLSNVALQARFSIPGDGDEHYESGGAVKWQAPKGGAASYDVYLGTNSNTNFVKVSSAQTGTSYTFSGLNTMDTYYWRVDPRTSAGVVTQGRPWMFRLAQLAFPEAQGWGRFARGGRGGKVVKVTSLADTLTPGTFRYAVESVTGPRNIIFDIGGVITLTSRLSLTDDYVTVAGQTAPGKGIAIIGWPFGLSGARDAIVRHMRVRPGKVSGQTVDGMGLGGCTHTIMDRCSMGWGIDESHSSRNAGNITFMRNMISEPLNVAGHQNYPPGTAHGYAASIGGDISSYYRNLIAHAEGRSWSMAGGAANDGSFAGRLDIRNNVVYNFGGRVTDGGAHQCNFVGNMYKRGAASGPNYDLIAQYEDGLPGTQTYYCASNSMPGLFSDSSVQVVSSAPGACTSSVSISPAPTYQKFYTSAFFPSYITETLSSTEAYKRVLSDSGAQSPVLDDHDKRIIKETKTGTYTYKGSVSGKPGLIDNEADCGGLESFPTTTRASDWDKNGDGIADWWDGSTMGTGYTVLDSYLNWMADPHLFVTQSSTTTIDLNQYAQGFVAPITFTVSVTKGTVTLSGTNASYKAPSTQSIDTLTIGIKDAEGSTWSRKVGIAIFTSGSITTGVTTGTTLKTTTTAAATTTAVTTTAVTTTNSTTTPSTTSKTTTAVTTTKSTTTAITTSPPTETQTLYGQCGGIGFTGPTVCANTYTCSTLNPYYYQCL</sequence>
<dbReference type="GO" id="GO:0030248">
    <property type="term" value="F:cellulose binding"/>
    <property type="evidence" value="ECO:0007669"/>
    <property type="project" value="InterPro"/>
</dbReference>
<dbReference type="PANTHER" id="PTHR42970">
    <property type="entry name" value="PECTATE LYASE C-RELATED"/>
    <property type="match status" value="1"/>
</dbReference>
<dbReference type="InterPro" id="IPR011050">
    <property type="entry name" value="Pectin_lyase_fold/virulence"/>
</dbReference>
<dbReference type="SUPFAM" id="SSF57180">
    <property type="entry name" value="Cellulose-binding domain"/>
    <property type="match status" value="1"/>
</dbReference>
<evidence type="ECO:0000256" key="3">
    <source>
        <dbReference type="ARBA" id="ARBA00023180"/>
    </source>
</evidence>
<dbReference type="Pfam" id="PF00734">
    <property type="entry name" value="CBM_1"/>
    <property type="match status" value="1"/>
</dbReference>